<gene>
    <name evidence="2" type="ORF">K466DRAFT_592764</name>
</gene>
<dbReference type="Proteomes" id="UP000308197">
    <property type="component" value="Unassembled WGS sequence"/>
</dbReference>
<dbReference type="AlphaFoldDB" id="A0A5C3NNJ1"/>
<evidence type="ECO:0000313" key="2">
    <source>
        <dbReference type="EMBL" id="TFK78582.1"/>
    </source>
</evidence>
<feature type="compositionally biased region" description="Basic residues" evidence="1">
    <location>
        <begin position="19"/>
        <end position="30"/>
    </location>
</feature>
<feature type="non-terminal residue" evidence="2">
    <location>
        <position position="113"/>
    </location>
</feature>
<dbReference type="InParanoid" id="A0A5C3NNJ1"/>
<proteinExistence type="predicted"/>
<sequence length="113" mass="12841">MPQVSVVSLTISPRLPDRHAKRPKSPHGSRRLVHRWEPVYLPLNPLLAPQKIHVAHCVPKSLISNHIARHDTRRDSRSCCNIPQPPLPANDRQTASHNSNIARSLQARRHSCR</sequence>
<reference evidence="2 3" key="1">
    <citation type="journal article" date="2019" name="Nat. Ecol. Evol.">
        <title>Megaphylogeny resolves global patterns of mushroom evolution.</title>
        <authorList>
            <person name="Varga T."/>
            <person name="Krizsan K."/>
            <person name="Foldi C."/>
            <person name="Dima B."/>
            <person name="Sanchez-Garcia M."/>
            <person name="Sanchez-Ramirez S."/>
            <person name="Szollosi G.J."/>
            <person name="Szarkandi J.G."/>
            <person name="Papp V."/>
            <person name="Albert L."/>
            <person name="Andreopoulos W."/>
            <person name="Angelini C."/>
            <person name="Antonin V."/>
            <person name="Barry K.W."/>
            <person name="Bougher N.L."/>
            <person name="Buchanan P."/>
            <person name="Buyck B."/>
            <person name="Bense V."/>
            <person name="Catcheside P."/>
            <person name="Chovatia M."/>
            <person name="Cooper J."/>
            <person name="Damon W."/>
            <person name="Desjardin D."/>
            <person name="Finy P."/>
            <person name="Geml J."/>
            <person name="Haridas S."/>
            <person name="Hughes K."/>
            <person name="Justo A."/>
            <person name="Karasinski D."/>
            <person name="Kautmanova I."/>
            <person name="Kiss B."/>
            <person name="Kocsube S."/>
            <person name="Kotiranta H."/>
            <person name="LaButti K.M."/>
            <person name="Lechner B.E."/>
            <person name="Liimatainen K."/>
            <person name="Lipzen A."/>
            <person name="Lukacs Z."/>
            <person name="Mihaltcheva S."/>
            <person name="Morgado L.N."/>
            <person name="Niskanen T."/>
            <person name="Noordeloos M.E."/>
            <person name="Ohm R.A."/>
            <person name="Ortiz-Santana B."/>
            <person name="Ovrebo C."/>
            <person name="Racz N."/>
            <person name="Riley R."/>
            <person name="Savchenko A."/>
            <person name="Shiryaev A."/>
            <person name="Soop K."/>
            <person name="Spirin V."/>
            <person name="Szebenyi C."/>
            <person name="Tomsovsky M."/>
            <person name="Tulloss R.E."/>
            <person name="Uehling J."/>
            <person name="Grigoriev I.V."/>
            <person name="Vagvolgyi C."/>
            <person name="Papp T."/>
            <person name="Martin F.M."/>
            <person name="Miettinen O."/>
            <person name="Hibbett D.S."/>
            <person name="Nagy L.G."/>
        </authorList>
    </citation>
    <scope>NUCLEOTIDE SEQUENCE [LARGE SCALE GENOMIC DNA]</scope>
    <source>
        <strain evidence="2 3">HHB13444</strain>
    </source>
</reference>
<name>A0A5C3NNJ1_9APHY</name>
<evidence type="ECO:0000256" key="1">
    <source>
        <dbReference type="SAM" id="MobiDB-lite"/>
    </source>
</evidence>
<protein>
    <submittedName>
        <fullName evidence="2">Uncharacterized protein</fullName>
    </submittedName>
</protein>
<feature type="region of interest" description="Disordered" evidence="1">
    <location>
        <begin position="72"/>
        <end position="113"/>
    </location>
</feature>
<evidence type="ECO:0000313" key="3">
    <source>
        <dbReference type="Proteomes" id="UP000308197"/>
    </source>
</evidence>
<feature type="compositionally biased region" description="Polar residues" evidence="1">
    <location>
        <begin position="1"/>
        <end position="11"/>
    </location>
</feature>
<accession>A0A5C3NNJ1</accession>
<organism evidence="2 3">
    <name type="scientific">Polyporus arcularius HHB13444</name>
    <dbReference type="NCBI Taxonomy" id="1314778"/>
    <lineage>
        <taxon>Eukaryota</taxon>
        <taxon>Fungi</taxon>
        <taxon>Dikarya</taxon>
        <taxon>Basidiomycota</taxon>
        <taxon>Agaricomycotina</taxon>
        <taxon>Agaricomycetes</taxon>
        <taxon>Polyporales</taxon>
        <taxon>Polyporaceae</taxon>
        <taxon>Polyporus</taxon>
    </lineage>
</organism>
<feature type="compositionally biased region" description="Polar residues" evidence="1">
    <location>
        <begin position="91"/>
        <end position="103"/>
    </location>
</feature>
<keyword evidence="3" id="KW-1185">Reference proteome</keyword>
<feature type="region of interest" description="Disordered" evidence="1">
    <location>
        <begin position="1"/>
        <end position="30"/>
    </location>
</feature>
<dbReference type="EMBL" id="ML212445">
    <property type="protein sequence ID" value="TFK78582.1"/>
    <property type="molecule type" value="Genomic_DNA"/>
</dbReference>